<keyword evidence="2" id="KW-0560">Oxidoreductase</keyword>
<dbReference type="Gene3D" id="3.40.50.720">
    <property type="entry name" value="NAD(P)-binding Rossmann-like Domain"/>
    <property type="match status" value="1"/>
</dbReference>
<evidence type="ECO:0000256" key="2">
    <source>
        <dbReference type="ARBA" id="ARBA00023002"/>
    </source>
</evidence>
<gene>
    <name evidence="3" type="ORF">P280DRAFT_510548</name>
</gene>
<protein>
    <submittedName>
        <fullName evidence="3">NAD(P)-binding protein</fullName>
    </submittedName>
</protein>
<dbReference type="InterPro" id="IPR036291">
    <property type="entry name" value="NAD(P)-bd_dom_sf"/>
</dbReference>
<dbReference type="AlphaFoldDB" id="A0A6A6RLS2"/>
<proteinExistence type="inferred from homology"/>
<dbReference type="EMBL" id="MU006799">
    <property type="protein sequence ID" value="KAF2636310.1"/>
    <property type="molecule type" value="Genomic_DNA"/>
</dbReference>
<evidence type="ECO:0000313" key="4">
    <source>
        <dbReference type="Proteomes" id="UP000799753"/>
    </source>
</evidence>
<sequence>MKNMEGHTDFNPDKDIPPLEGKVIFITGGTAGIGAEAAKAFAAHDPLHIYISGRNRKAGEAVISDIKSKHSSASMTFVEMDLSSMASVKAAVSKTFKHNRLDILLNNAGIMAQPASLSTDGYEIQFATNHLGHAMLTHVLLPVLLSTAVLPASDVRVVNTTSLGYAFHPGPGISFAELDAGSDMQRTLMGGWVRYGHSKLANILFATEFAKRYPQITSLSAHPGVVNTDLVYSQSRANRWFIGSTTWLQGMKAMEPHQGCWNMVWCAAVAKKGELKNGSFYYPVGVEQWDMLYKMAKNGELAERLWVWTEGVLAKF</sequence>
<dbReference type="PRINTS" id="PR00081">
    <property type="entry name" value="GDHRDH"/>
</dbReference>
<comment type="similarity">
    <text evidence="1">Belongs to the short-chain dehydrogenases/reductases (SDR) family.</text>
</comment>
<evidence type="ECO:0000313" key="3">
    <source>
        <dbReference type="EMBL" id="KAF2636310.1"/>
    </source>
</evidence>
<evidence type="ECO:0000256" key="1">
    <source>
        <dbReference type="ARBA" id="ARBA00006484"/>
    </source>
</evidence>
<accession>A0A6A6RLS2</accession>
<dbReference type="PANTHER" id="PTHR24320">
    <property type="entry name" value="RETINOL DEHYDROGENASE"/>
    <property type="match status" value="1"/>
</dbReference>
<dbReference type="OrthoDB" id="191139at2759"/>
<organism evidence="3 4">
    <name type="scientific">Massarina eburnea CBS 473.64</name>
    <dbReference type="NCBI Taxonomy" id="1395130"/>
    <lineage>
        <taxon>Eukaryota</taxon>
        <taxon>Fungi</taxon>
        <taxon>Dikarya</taxon>
        <taxon>Ascomycota</taxon>
        <taxon>Pezizomycotina</taxon>
        <taxon>Dothideomycetes</taxon>
        <taxon>Pleosporomycetidae</taxon>
        <taxon>Pleosporales</taxon>
        <taxon>Massarineae</taxon>
        <taxon>Massarinaceae</taxon>
        <taxon>Massarina</taxon>
    </lineage>
</organism>
<reference evidence="3" key="1">
    <citation type="journal article" date="2020" name="Stud. Mycol.">
        <title>101 Dothideomycetes genomes: a test case for predicting lifestyles and emergence of pathogens.</title>
        <authorList>
            <person name="Haridas S."/>
            <person name="Albert R."/>
            <person name="Binder M."/>
            <person name="Bloem J."/>
            <person name="Labutti K."/>
            <person name="Salamov A."/>
            <person name="Andreopoulos B."/>
            <person name="Baker S."/>
            <person name="Barry K."/>
            <person name="Bills G."/>
            <person name="Bluhm B."/>
            <person name="Cannon C."/>
            <person name="Castanera R."/>
            <person name="Culley D."/>
            <person name="Daum C."/>
            <person name="Ezra D."/>
            <person name="Gonzalez J."/>
            <person name="Henrissat B."/>
            <person name="Kuo A."/>
            <person name="Liang C."/>
            <person name="Lipzen A."/>
            <person name="Lutzoni F."/>
            <person name="Magnuson J."/>
            <person name="Mondo S."/>
            <person name="Nolan M."/>
            <person name="Ohm R."/>
            <person name="Pangilinan J."/>
            <person name="Park H.-J."/>
            <person name="Ramirez L."/>
            <person name="Alfaro M."/>
            <person name="Sun H."/>
            <person name="Tritt A."/>
            <person name="Yoshinaga Y."/>
            <person name="Zwiers L.-H."/>
            <person name="Turgeon B."/>
            <person name="Goodwin S."/>
            <person name="Spatafora J."/>
            <person name="Crous P."/>
            <person name="Grigoriev I."/>
        </authorList>
    </citation>
    <scope>NUCLEOTIDE SEQUENCE</scope>
    <source>
        <strain evidence="3">CBS 473.64</strain>
    </source>
</reference>
<dbReference type="InterPro" id="IPR002347">
    <property type="entry name" value="SDR_fam"/>
</dbReference>
<keyword evidence="4" id="KW-1185">Reference proteome</keyword>
<dbReference type="SUPFAM" id="SSF51735">
    <property type="entry name" value="NAD(P)-binding Rossmann-fold domains"/>
    <property type="match status" value="1"/>
</dbReference>
<dbReference type="Proteomes" id="UP000799753">
    <property type="component" value="Unassembled WGS sequence"/>
</dbReference>
<dbReference type="GO" id="GO:0016491">
    <property type="term" value="F:oxidoreductase activity"/>
    <property type="evidence" value="ECO:0007669"/>
    <property type="project" value="UniProtKB-KW"/>
</dbReference>
<name>A0A6A6RLS2_9PLEO</name>
<dbReference type="Pfam" id="PF00106">
    <property type="entry name" value="adh_short"/>
    <property type="match status" value="1"/>
</dbReference>
<dbReference type="PANTHER" id="PTHR24320:SF154">
    <property type="entry name" value="OXIDOREDUCTASE, SHORT-CHAIN DEHYDROGENASE_REDUCTASE FAMILY (AFU_ORTHOLOGUE AFUA_2G04560)"/>
    <property type="match status" value="1"/>
</dbReference>